<dbReference type="SUPFAM" id="SSF140478">
    <property type="entry name" value="LemA-like"/>
    <property type="match status" value="1"/>
</dbReference>
<gene>
    <name evidence="8" type="ORF">BLA55_02900</name>
</gene>
<sequence>MANLFDNRTEQDPKGFNPNTDNRPVPAQASGVAKFFYYLFFITIIFIVKHISYLNWFRNKQNEINQAASNIDIQLTKRSETLTKLFETVKGYAKHEKELFESVAEMRSLSGRLNVVDEAQANDLRSELTSLNNNVFGRLMMVSENYPELKANTLFQELMEESTYIEREIAASRRLYNSQVTQFNQRLFAFPTNVPASTMRLSTIPLYQASELQRKDVEIKF</sequence>
<evidence type="ECO:0000256" key="5">
    <source>
        <dbReference type="ARBA" id="ARBA00023136"/>
    </source>
</evidence>
<accession>A0A1L4FSK5</accession>
<reference evidence="9" key="1">
    <citation type="submission" date="2016-10" db="EMBL/GenBank/DDBJ databases">
        <authorList>
            <person name="Beylefeld A."/>
            <person name="Abolnik C."/>
        </authorList>
    </citation>
    <scope>NUCLEOTIDE SEQUENCE [LARGE SCALE GENOMIC DNA]</scope>
    <source>
        <strain evidence="9">B359_6</strain>
    </source>
</reference>
<dbReference type="InterPro" id="IPR023353">
    <property type="entry name" value="LemA-like_dom_sf"/>
</dbReference>
<comment type="similarity">
    <text evidence="2">Belongs to the LemA family.</text>
</comment>
<dbReference type="InterPro" id="IPR007156">
    <property type="entry name" value="MamQ_LemA"/>
</dbReference>
<name>A0A1L4FSK5_9BACT</name>
<keyword evidence="5 7" id="KW-0472">Membrane</keyword>
<keyword evidence="3 7" id="KW-0812">Transmembrane</keyword>
<proteinExistence type="inferred from homology"/>
<dbReference type="GO" id="GO:0016020">
    <property type="term" value="C:membrane"/>
    <property type="evidence" value="ECO:0007669"/>
    <property type="project" value="UniProtKB-SubCell"/>
</dbReference>
<evidence type="ECO:0000256" key="1">
    <source>
        <dbReference type="ARBA" id="ARBA00004167"/>
    </source>
</evidence>
<feature type="region of interest" description="Disordered" evidence="6">
    <location>
        <begin position="1"/>
        <end position="23"/>
    </location>
</feature>
<dbReference type="KEGG" id="mpul:BLA55_02900"/>
<dbReference type="Proteomes" id="UP000184322">
    <property type="component" value="Chromosome"/>
</dbReference>
<dbReference type="EMBL" id="CP017813">
    <property type="protein sequence ID" value="APJ38590.1"/>
    <property type="molecule type" value="Genomic_DNA"/>
</dbReference>
<dbReference type="STRING" id="48003.BLA55_02900"/>
<dbReference type="PANTHER" id="PTHR34478">
    <property type="entry name" value="PROTEIN LEMA"/>
    <property type="match status" value="1"/>
</dbReference>
<comment type="subcellular location">
    <subcellularLocation>
        <location evidence="1">Membrane</location>
        <topology evidence="1">Single-pass membrane protein</topology>
    </subcellularLocation>
</comment>
<protein>
    <recommendedName>
        <fullName evidence="10">LemA family protein</fullName>
    </recommendedName>
</protein>
<evidence type="ECO:0000256" key="6">
    <source>
        <dbReference type="SAM" id="MobiDB-lite"/>
    </source>
</evidence>
<dbReference type="RefSeq" id="WP_073372594.1">
    <property type="nucleotide sequence ID" value="NZ_CP017813.1"/>
</dbReference>
<dbReference type="Pfam" id="PF04011">
    <property type="entry name" value="LemA"/>
    <property type="match status" value="1"/>
</dbReference>
<feature type="transmembrane region" description="Helical" evidence="7">
    <location>
        <begin position="35"/>
        <end position="56"/>
    </location>
</feature>
<evidence type="ECO:0000256" key="4">
    <source>
        <dbReference type="ARBA" id="ARBA00022989"/>
    </source>
</evidence>
<dbReference type="AlphaFoldDB" id="A0A1L4FSK5"/>
<dbReference type="Gene3D" id="1.20.1440.20">
    <property type="entry name" value="LemA-like domain"/>
    <property type="match status" value="1"/>
</dbReference>
<evidence type="ECO:0000256" key="2">
    <source>
        <dbReference type="ARBA" id="ARBA00008854"/>
    </source>
</evidence>
<keyword evidence="9" id="KW-1185">Reference proteome</keyword>
<dbReference type="PANTHER" id="PTHR34478:SF1">
    <property type="entry name" value="PROTEIN LEMA"/>
    <property type="match status" value="1"/>
</dbReference>
<evidence type="ECO:0000313" key="8">
    <source>
        <dbReference type="EMBL" id="APJ38590.1"/>
    </source>
</evidence>
<evidence type="ECO:0000256" key="7">
    <source>
        <dbReference type="SAM" id="Phobius"/>
    </source>
</evidence>
<evidence type="ECO:0000313" key="9">
    <source>
        <dbReference type="Proteomes" id="UP000184322"/>
    </source>
</evidence>
<keyword evidence="4 7" id="KW-1133">Transmembrane helix</keyword>
<dbReference type="OrthoDB" id="384498at2"/>
<organism evidence="8 9">
    <name type="scientific">Mycoplasmopsis pullorum</name>
    <dbReference type="NCBI Taxonomy" id="48003"/>
    <lineage>
        <taxon>Bacteria</taxon>
        <taxon>Bacillati</taxon>
        <taxon>Mycoplasmatota</taxon>
        <taxon>Mycoplasmoidales</taxon>
        <taxon>Metamycoplasmataceae</taxon>
        <taxon>Mycoplasmopsis</taxon>
    </lineage>
</organism>
<evidence type="ECO:0008006" key="10">
    <source>
        <dbReference type="Google" id="ProtNLM"/>
    </source>
</evidence>
<evidence type="ECO:0000256" key="3">
    <source>
        <dbReference type="ARBA" id="ARBA00022692"/>
    </source>
</evidence>